<organism evidence="2 3">
    <name type="scientific">Ephemerocybe angulata</name>
    <dbReference type="NCBI Taxonomy" id="980116"/>
    <lineage>
        <taxon>Eukaryota</taxon>
        <taxon>Fungi</taxon>
        <taxon>Dikarya</taxon>
        <taxon>Basidiomycota</taxon>
        <taxon>Agaricomycotina</taxon>
        <taxon>Agaricomycetes</taxon>
        <taxon>Agaricomycetidae</taxon>
        <taxon>Agaricales</taxon>
        <taxon>Agaricineae</taxon>
        <taxon>Psathyrellaceae</taxon>
        <taxon>Ephemerocybe</taxon>
    </lineage>
</organism>
<accession>A0A8H6IET5</accession>
<dbReference type="EMBL" id="JACGCI010000007">
    <property type="protein sequence ID" value="KAF6762897.1"/>
    <property type="molecule type" value="Genomic_DNA"/>
</dbReference>
<dbReference type="GO" id="GO:0016787">
    <property type="term" value="F:hydrolase activity"/>
    <property type="evidence" value="ECO:0007669"/>
    <property type="project" value="UniProtKB-KW"/>
</dbReference>
<dbReference type="CDD" id="cd12809">
    <property type="entry name" value="Esterase_713_like-2"/>
    <property type="match status" value="1"/>
</dbReference>
<dbReference type="InterPro" id="IPR050228">
    <property type="entry name" value="Carboxylesterase_BioH"/>
</dbReference>
<feature type="chain" id="PRO_5034303368" evidence="1">
    <location>
        <begin position="21"/>
        <end position="391"/>
    </location>
</feature>
<sequence>MIASAVLQLLLLCSFREADAATPHFHTFFYIGHRYTARGNATVATGQMYVEHLKPLTVTQKYPVLIIPGNGMSGTNFLNTPDGRDGWADFFLAKGFQIYIVDPPSRGRSPWHNDIDGPQTIFDAQRIETRFTATRFHKLWPQASLHTQWPGNGSMGDKTFDEFYASVSPSSLSVIEMAQKVKYAGSLLLDKIGPAILMTHSHAGQYGWILADSRPEQVKAIIALEPLGPPFVDAVFPPFAETRSFGLTDIAVEYEPPISVPAELGKVVASVHPFHVCYRQADPPRRLKNLVGIPVLILTSEAGYHALYDDCTADFLHQAGVGVDHIRLEEAGFHGNGHMFFMEKNNLAIAAGVVLPWMAQRDLAIFSSTPPLSMRGNEGDIPDTISHRDDL</sequence>
<keyword evidence="1" id="KW-0732">Signal</keyword>
<keyword evidence="3" id="KW-1185">Reference proteome</keyword>
<dbReference type="AlphaFoldDB" id="A0A8H6IET5"/>
<evidence type="ECO:0000313" key="2">
    <source>
        <dbReference type="EMBL" id="KAF6762897.1"/>
    </source>
</evidence>
<name>A0A8H6IET5_9AGAR</name>
<keyword evidence="2" id="KW-0378">Hydrolase</keyword>
<reference evidence="2 3" key="1">
    <citation type="submission" date="2020-07" db="EMBL/GenBank/DDBJ databases">
        <title>Comparative genomics of pyrophilous fungi reveals a link between fire events and developmental genes.</title>
        <authorList>
            <consortium name="DOE Joint Genome Institute"/>
            <person name="Steindorff A.S."/>
            <person name="Carver A."/>
            <person name="Calhoun S."/>
            <person name="Stillman K."/>
            <person name="Liu H."/>
            <person name="Lipzen A."/>
            <person name="Pangilinan J."/>
            <person name="Labutti K."/>
            <person name="Bruns T.D."/>
            <person name="Grigoriev I.V."/>
        </authorList>
    </citation>
    <scope>NUCLEOTIDE SEQUENCE [LARGE SCALE GENOMIC DNA]</scope>
    <source>
        <strain evidence="2 3">CBS 144469</strain>
    </source>
</reference>
<protein>
    <submittedName>
        <fullName evidence="2">Alpha beta-hydrolase</fullName>
    </submittedName>
</protein>
<dbReference type="SUPFAM" id="SSF53474">
    <property type="entry name" value="alpha/beta-Hydrolases"/>
    <property type="match status" value="1"/>
</dbReference>
<dbReference type="PANTHER" id="PTHR43194">
    <property type="entry name" value="HYDROLASE ALPHA/BETA FOLD FAMILY"/>
    <property type="match status" value="1"/>
</dbReference>
<proteinExistence type="predicted"/>
<evidence type="ECO:0000313" key="3">
    <source>
        <dbReference type="Proteomes" id="UP000521943"/>
    </source>
</evidence>
<dbReference type="Gene3D" id="3.40.50.1820">
    <property type="entry name" value="alpha/beta hydrolase"/>
    <property type="match status" value="1"/>
</dbReference>
<dbReference type="PANTHER" id="PTHR43194:SF4">
    <property type="entry name" value="AB HYDROLASE-1 DOMAIN-CONTAINING PROTEIN"/>
    <property type="match status" value="1"/>
</dbReference>
<gene>
    <name evidence="2" type="ORF">DFP72DRAFT_802366</name>
</gene>
<comment type="caution">
    <text evidence="2">The sequence shown here is derived from an EMBL/GenBank/DDBJ whole genome shotgun (WGS) entry which is preliminary data.</text>
</comment>
<feature type="signal peptide" evidence="1">
    <location>
        <begin position="1"/>
        <end position="20"/>
    </location>
</feature>
<evidence type="ECO:0000256" key="1">
    <source>
        <dbReference type="SAM" id="SignalP"/>
    </source>
</evidence>
<dbReference type="Proteomes" id="UP000521943">
    <property type="component" value="Unassembled WGS sequence"/>
</dbReference>
<dbReference type="InterPro" id="IPR029058">
    <property type="entry name" value="AB_hydrolase_fold"/>
</dbReference>
<dbReference type="OrthoDB" id="9978720at2759"/>